<feature type="transmembrane region" description="Helical" evidence="1">
    <location>
        <begin position="110"/>
        <end position="128"/>
    </location>
</feature>
<name>A0A2P5XM74_GOSBA</name>
<dbReference type="OrthoDB" id="1735085at2759"/>
<evidence type="ECO:0000313" key="3">
    <source>
        <dbReference type="EMBL" id="PPS04437.1"/>
    </source>
</evidence>
<keyword evidence="1" id="KW-1133">Transmembrane helix</keyword>
<dbReference type="Proteomes" id="UP000239757">
    <property type="component" value="Unassembled WGS sequence"/>
</dbReference>
<organism evidence="3 4">
    <name type="scientific">Gossypium barbadense</name>
    <name type="common">Sea Island cotton</name>
    <name type="synonym">Hibiscus barbadensis</name>
    <dbReference type="NCBI Taxonomy" id="3634"/>
    <lineage>
        <taxon>Eukaryota</taxon>
        <taxon>Viridiplantae</taxon>
        <taxon>Streptophyta</taxon>
        <taxon>Embryophyta</taxon>
        <taxon>Tracheophyta</taxon>
        <taxon>Spermatophyta</taxon>
        <taxon>Magnoliopsida</taxon>
        <taxon>eudicotyledons</taxon>
        <taxon>Gunneridae</taxon>
        <taxon>Pentapetalae</taxon>
        <taxon>rosids</taxon>
        <taxon>malvids</taxon>
        <taxon>Malvales</taxon>
        <taxon>Malvaceae</taxon>
        <taxon>Malvoideae</taxon>
        <taxon>Gossypium</taxon>
    </lineage>
</organism>
<feature type="signal peptide" evidence="2">
    <location>
        <begin position="1"/>
        <end position="26"/>
    </location>
</feature>
<evidence type="ECO:0000256" key="1">
    <source>
        <dbReference type="SAM" id="Phobius"/>
    </source>
</evidence>
<keyword evidence="1" id="KW-0472">Membrane</keyword>
<accession>A0A2P5XM74</accession>
<feature type="transmembrane region" description="Helical" evidence="1">
    <location>
        <begin position="44"/>
        <end position="63"/>
    </location>
</feature>
<keyword evidence="2" id="KW-0732">Signal</keyword>
<proteinExistence type="predicted"/>
<protein>
    <submittedName>
        <fullName evidence="3">Uncharacterized protein</fullName>
    </submittedName>
</protein>
<feature type="chain" id="PRO_5015124158" evidence="2">
    <location>
        <begin position="27"/>
        <end position="129"/>
    </location>
</feature>
<evidence type="ECO:0000256" key="2">
    <source>
        <dbReference type="SAM" id="SignalP"/>
    </source>
</evidence>
<evidence type="ECO:0000313" key="4">
    <source>
        <dbReference type="Proteomes" id="UP000239757"/>
    </source>
</evidence>
<reference evidence="3 4" key="1">
    <citation type="submission" date="2015-01" db="EMBL/GenBank/DDBJ databases">
        <title>Genome of allotetraploid Gossypium barbadense reveals genomic plasticity and fiber elongation in cotton evolution.</title>
        <authorList>
            <person name="Chen X."/>
            <person name="Liu X."/>
            <person name="Zhao B."/>
            <person name="Zheng H."/>
            <person name="Hu Y."/>
            <person name="Lu G."/>
            <person name="Yang C."/>
            <person name="Chen J."/>
            <person name="Shan C."/>
            <person name="Zhang L."/>
            <person name="Zhou Y."/>
            <person name="Wang L."/>
            <person name="Guo W."/>
            <person name="Bai Y."/>
            <person name="Ruan J."/>
            <person name="Shangguan X."/>
            <person name="Mao Y."/>
            <person name="Jiang J."/>
            <person name="Zhu Y."/>
            <person name="Lei J."/>
            <person name="Kang H."/>
            <person name="Chen S."/>
            <person name="He X."/>
            <person name="Wang R."/>
            <person name="Wang Y."/>
            <person name="Chen J."/>
            <person name="Wang L."/>
            <person name="Yu S."/>
            <person name="Wang B."/>
            <person name="Wei J."/>
            <person name="Song S."/>
            <person name="Lu X."/>
            <person name="Gao Z."/>
            <person name="Gu W."/>
            <person name="Deng X."/>
            <person name="Ma D."/>
            <person name="Wang S."/>
            <person name="Liang W."/>
            <person name="Fang L."/>
            <person name="Cai C."/>
            <person name="Zhu X."/>
            <person name="Zhou B."/>
            <person name="Zhang Y."/>
            <person name="Chen Z."/>
            <person name="Xu S."/>
            <person name="Zhu R."/>
            <person name="Wang S."/>
            <person name="Zhang T."/>
            <person name="Zhao G."/>
        </authorList>
    </citation>
    <scope>NUCLEOTIDE SEQUENCE [LARGE SCALE GENOMIC DNA]</scope>
    <source>
        <strain evidence="4">cv. Xinhai21</strain>
        <tissue evidence="3">Leaf</tissue>
    </source>
</reference>
<dbReference type="EMBL" id="KZ664597">
    <property type="protein sequence ID" value="PPS04437.1"/>
    <property type="molecule type" value="Genomic_DNA"/>
</dbReference>
<gene>
    <name evidence="3" type="ORF">GOBAR_AA16231</name>
</gene>
<feature type="transmembrane region" description="Helical" evidence="1">
    <location>
        <begin position="70"/>
        <end position="90"/>
    </location>
</feature>
<keyword evidence="1" id="KW-0812">Transmembrane</keyword>
<sequence>MEGSKMAMVLVAYITVLVVFSTGVAATGVRENQGAVAPSPMESAGVALGASAVFVAVVSMLAWKMEGSKMAMVLVAYITVLVVFSTGVAATGVRENQGAVAPSPMESAGVALGASAVFVAVVSMLAWFL</sequence>
<dbReference type="AlphaFoldDB" id="A0A2P5XM74"/>